<proteinExistence type="predicted"/>
<dbReference type="RefSeq" id="WP_378485869.1">
    <property type="nucleotide sequence ID" value="NZ_JBHUFB010000010.1"/>
</dbReference>
<dbReference type="InterPro" id="IPR006311">
    <property type="entry name" value="TAT_signal"/>
</dbReference>
<evidence type="ECO:0000313" key="2">
    <source>
        <dbReference type="EMBL" id="MFD1813408.1"/>
    </source>
</evidence>
<evidence type="ECO:0000313" key="3">
    <source>
        <dbReference type="Proteomes" id="UP001597286"/>
    </source>
</evidence>
<name>A0ABW4P5M7_9NOCA</name>
<protein>
    <submittedName>
        <fullName evidence="2">Uncharacterized protein</fullName>
    </submittedName>
</protein>
<keyword evidence="1" id="KW-0732">Signal</keyword>
<sequence>MPRTSRRRRGAAARIATAAAAATLLAAGVTGTATAQSAGTGSATSTERATTTHDNLTVTHEIVGGNTGFLGDTIHVRTTVSATDGPARQITGIWESVRDTFDCYGHWTNKRSASMTYTNAAGERVTDAMPSSTPAAGSWRVDPVAGSTVVYDSVRTFAYGPGGAQAGCSVGVRTVPIGMDTRVVVHSDGLDPLDWNPTGVTLTCALGCRFDNPAGSVEGIFGS</sequence>
<feature type="signal peptide" evidence="1">
    <location>
        <begin position="1"/>
        <end position="35"/>
    </location>
</feature>
<comment type="caution">
    <text evidence="2">The sequence shown here is derived from an EMBL/GenBank/DDBJ whole genome shotgun (WGS) entry which is preliminary data.</text>
</comment>
<feature type="chain" id="PRO_5047069651" evidence="1">
    <location>
        <begin position="36"/>
        <end position="223"/>
    </location>
</feature>
<accession>A0ABW4P5M7</accession>
<organism evidence="2 3">
    <name type="scientific">Rhodococcus gannanensis</name>
    <dbReference type="NCBI Taxonomy" id="1960308"/>
    <lineage>
        <taxon>Bacteria</taxon>
        <taxon>Bacillati</taxon>
        <taxon>Actinomycetota</taxon>
        <taxon>Actinomycetes</taxon>
        <taxon>Mycobacteriales</taxon>
        <taxon>Nocardiaceae</taxon>
        <taxon>Rhodococcus</taxon>
    </lineage>
</organism>
<keyword evidence="3" id="KW-1185">Reference proteome</keyword>
<reference evidence="3" key="1">
    <citation type="journal article" date="2019" name="Int. J. Syst. Evol. Microbiol.">
        <title>The Global Catalogue of Microorganisms (GCM) 10K type strain sequencing project: providing services to taxonomists for standard genome sequencing and annotation.</title>
        <authorList>
            <consortium name="The Broad Institute Genomics Platform"/>
            <consortium name="The Broad Institute Genome Sequencing Center for Infectious Disease"/>
            <person name="Wu L."/>
            <person name="Ma J."/>
        </authorList>
    </citation>
    <scope>NUCLEOTIDE SEQUENCE [LARGE SCALE GENOMIC DNA]</scope>
    <source>
        <strain evidence="3">DT72</strain>
    </source>
</reference>
<dbReference type="Proteomes" id="UP001597286">
    <property type="component" value="Unassembled WGS sequence"/>
</dbReference>
<dbReference type="EMBL" id="JBHUFB010000010">
    <property type="protein sequence ID" value="MFD1813408.1"/>
    <property type="molecule type" value="Genomic_DNA"/>
</dbReference>
<evidence type="ECO:0000256" key="1">
    <source>
        <dbReference type="SAM" id="SignalP"/>
    </source>
</evidence>
<dbReference type="PROSITE" id="PS51318">
    <property type="entry name" value="TAT"/>
    <property type="match status" value="1"/>
</dbReference>
<gene>
    <name evidence="2" type="ORF">ACFSJG_14395</name>
</gene>